<evidence type="ECO:0000313" key="16">
    <source>
        <dbReference type="Proteomes" id="UP000253209"/>
    </source>
</evidence>
<evidence type="ECO:0000256" key="13">
    <source>
        <dbReference type="NCBIfam" id="TIGR00445"/>
    </source>
</evidence>
<evidence type="ECO:0000256" key="5">
    <source>
        <dbReference type="ARBA" id="ARBA00022692"/>
    </source>
</evidence>
<feature type="transmembrane region" description="Helical" evidence="12">
    <location>
        <begin position="215"/>
        <end position="234"/>
    </location>
</feature>
<dbReference type="InterPro" id="IPR003524">
    <property type="entry name" value="PNAcMuramoyl-5peptid_Trfase"/>
</dbReference>
<dbReference type="PANTHER" id="PTHR22926:SF5">
    <property type="entry name" value="PHOSPHO-N-ACETYLMURAMOYL-PENTAPEPTIDE-TRANSFERASE HOMOLOG"/>
    <property type="match status" value="1"/>
</dbReference>
<dbReference type="HAMAP" id="MF_00038">
    <property type="entry name" value="MraY"/>
    <property type="match status" value="1"/>
</dbReference>
<feature type="transmembrane region" description="Helical" evidence="12">
    <location>
        <begin position="391"/>
        <end position="410"/>
    </location>
</feature>
<dbReference type="UniPathway" id="UPA00219"/>
<dbReference type="GO" id="GO:0051301">
    <property type="term" value="P:cell division"/>
    <property type="evidence" value="ECO:0007669"/>
    <property type="project" value="UniProtKB-KW"/>
</dbReference>
<dbReference type="GO" id="GO:0071555">
    <property type="term" value="P:cell wall organization"/>
    <property type="evidence" value="ECO:0007669"/>
    <property type="project" value="UniProtKB-KW"/>
</dbReference>
<gene>
    <name evidence="12" type="primary">mraY</name>
    <name evidence="15" type="ORF">DJ568_13580</name>
</gene>
<protein>
    <recommendedName>
        <fullName evidence="12 13">Phospho-N-acetylmuramoyl-pentapeptide-transferase</fullName>
        <ecNumber evidence="12 13">2.7.8.13</ecNumber>
    </recommendedName>
    <alternativeName>
        <fullName evidence="12">UDP-MurNAc-pentapeptide phosphotransferase</fullName>
    </alternativeName>
</protein>
<dbReference type="Pfam" id="PF00953">
    <property type="entry name" value="Glycos_transf_4"/>
    <property type="match status" value="1"/>
</dbReference>
<dbReference type="EMBL" id="QGDC01000007">
    <property type="protein sequence ID" value="RCH54317.1"/>
    <property type="molecule type" value="Genomic_DNA"/>
</dbReference>
<dbReference type="PROSITE" id="PS01348">
    <property type="entry name" value="MRAY_2"/>
    <property type="match status" value="1"/>
</dbReference>
<comment type="similarity">
    <text evidence="2 12">Belongs to the glycosyltransferase 4 family. MraY subfamily.</text>
</comment>
<dbReference type="GO" id="GO:0008360">
    <property type="term" value="P:regulation of cell shape"/>
    <property type="evidence" value="ECO:0007669"/>
    <property type="project" value="UniProtKB-KW"/>
</dbReference>
<keyword evidence="12" id="KW-1003">Cell membrane</keyword>
<dbReference type="RefSeq" id="WP_114005828.1">
    <property type="nucleotide sequence ID" value="NZ_QGDC01000007.1"/>
</dbReference>
<dbReference type="CDD" id="cd06852">
    <property type="entry name" value="GT_MraY"/>
    <property type="match status" value="1"/>
</dbReference>
<feature type="transmembrane region" description="Helical" evidence="12">
    <location>
        <begin position="246"/>
        <end position="266"/>
    </location>
</feature>
<dbReference type="NCBIfam" id="TIGR00445">
    <property type="entry name" value="mraY"/>
    <property type="match status" value="1"/>
</dbReference>
<dbReference type="InterPro" id="IPR000715">
    <property type="entry name" value="Glycosyl_transferase_4"/>
</dbReference>
<evidence type="ECO:0000313" key="15">
    <source>
        <dbReference type="EMBL" id="RCH54317.1"/>
    </source>
</evidence>
<keyword evidence="3 12" id="KW-0132">Cell division</keyword>
<keyword evidence="6 12" id="KW-0133">Cell shape</keyword>
<dbReference type="PROSITE" id="PS01347">
    <property type="entry name" value="MRAY_1"/>
    <property type="match status" value="1"/>
</dbReference>
<keyword evidence="8 12" id="KW-1133">Transmembrane helix</keyword>
<dbReference type="Proteomes" id="UP000253209">
    <property type="component" value="Unassembled WGS sequence"/>
</dbReference>
<dbReference type="AlphaFoldDB" id="A0A367GLG8"/>
<evidence type="ECO:0000256" key="6">
    <source>
        <dbReference type="ARBA" id="ARBA00022960"/>
    </source>
</evidence>
<comment type="function">
    <text evidence="12">Catalyzes the initial step of the lipid cycle reactions in the biosynthesis of the cell wall peptidoglycan: transfers peptidoglycan precursor phospho-MurNAc-pentapeptide from UDP-MurNAc-pentapeptide onto the lipid carrier undecaprenyl phosphate, yielding undecaprenyl-pyrophosphoryl-MurNAc-pentapeptide, known as lipid I.</text>
</comment>
<keyword evidence="16" id="KW-1185">Reference proteome</keyword>
<comment type="pathway">
    <text evidence="12">Cell wall biogenesis; peptidoglycan biosynthesis.</text>
</comment>
<comment type="cofactor">
    <cofactor evidence="12 14">
        <name>Mg(2+)</name>
        <dbReference type="ChEBI" id="CHEBI:18420"/>
    </cofactor>
</comment>
<dbReference type="GO" id="GO:0005886">
    <property type="term" value="C:plasma membrane"/>
    <property type="evidence" value="ECO:0007669"/>
    <property type="project" value="UniProtKB-SubCell"/>
</dbReference>
<evidence type="ECO:0000256" key="7">
    <source>
        <dbReference type="ARBA" id="ARBA00022984"/>
    </source>
</evidence>
<feature type="transmembrane region" description="Helical" evidence="12">
    <location>
        <begin position="310"/>
        <end position="331"/>
    </location>
</feature>
<feature type="transmembrane region" description="Helical" evidence="12">
    <location>
        <begin position="286"/>
        <end position="303"/>
    </location>
</feature>
<feature type="binding site" evidence="14">
    <location>
        <position position="314"/>
    </location>
    <ligand>
        <name>Mg(2+)</name>
        <dbReference type="ChEBI" id="CHEBI:18420"/>
    </ligand>
</feature>
<reference evidence="15 16" key="1">
    <citation type="submission" date="2018-05" db="EMBL/GenBank/DDBJ databases">
        <title>Mucilaginibacter hurinus sp. nov., isolated from briquette warehouse soil.</title>
        <authorList>
            <person name="Choi L."/>
        </authorList>
    </citation>
    <scope>NUCLEOTIDE SEQUENCE [LARGE SCALE GENOMIC DNA]</scope>
    <source>
        <strain evidence="15 16">ZR32</strain>
    </source>
</reference>
<evidence type="ECO:0000256" key="9">
    <source>
        <dbReference type="ARBA" id="ARBA00023136"/>
    </source>
</evidence>
<name>A0A367GLG8_9SPHI</name>
<comment type="catalytic activity">
    <reaction evidence="12">
        <text>UDP-N-acetyl-alpha-D-muramoyl-L-alanyl-gamma-D-glutamyl-meso-2,6-diaminopimeloyl-D-alanyl-D-alanine + di-trans,octa-cis-undecaprenyl phosphate = di-trans,octa-cis-undecaprenyl diphospho-N-acetyl-alpha-D-muramoyl-L-alanyl-D-glutamyl-meso-2,6-diaminopimeloyl-D-alanyl-D-alanine + UMP</text>
        <dbReference type="Rhea" id="RHEA:28386"/>
        <dbReference type="ChEBI" id="CHEBI:57865"/>
        <dbReference type="ChEBI" id="CHEBI:60392"/>
        <dbReference type="ChEBI" id="CHEBI:61386"/>
        <dbReference type="ChEBI" id="CHEBI:61387"/>
        <dbReference type="EC" id="2.7.8.13"/>
    </reaction>
</comment>
<evidence type="ECO:0000256" key="8">
    <source>
        <dbReference type="ARBA" id="ARBA00022989"/>
    </source>
</evidence>
<evidence type="ECO:0000256" key="3">
    <source>
        <dbReference type="ARBA" id="ARBA00022618"/>
    </source>
</evidence>
<keyword evidence="7 12" id="KW-0573">Peptidoglycan synthesis</keyword>
<dbReference type="OrthoDB" id="9805475at2"/>
<evidence type="ECO:0000256" key="12">
    <source>
        <dbReference type="HAMAP-Rule" id="MF_00038"/>
    </source>
</evidence>
<keyword evidence="11 12" id="KW-0961">Cell wall biogenesis/degradation</keyword>
<keyword evidence="12 14" id="KW-0460">Magnesium</keyword>
<dbReference type="GO" id="GO:0051992">
    <property type="term" value="F:UDP-N-acetylmuramoyl-L-alanyl-D-glutamyl-meso-2,6-diaminopimelyl-D-alanyl-D-alanine:undecaprenyl-phosphate transferase activity"/>
    <property type="evidence" value="ECO:0007669"/>
    <property type="project" value="RHEA"/>
</dbReference>
<keyword evidence="5 12" id="KW-0812">Transmembrane</keyword>
<keyword evidence="9 12" id="KW-0472">Membrane</keyword>
<feature type="binding site" evidence="14">
    <location>
        <position position="239"/>
    </location>
    <ligand>
        <name>Mg(2+)</name>
        <dbReference type="ChEBI" id="CHEBI:18420"/>
    </ligand>
</feature>
<sequence>MLYYLFEYLDKNYHIPGAGVFQYITFRMAMSVITSLIITTVYGRRLIDFLRYKQVGETVRNLGLEGQMQKSGTPTMGGLIIITGIVVPTMLFAKLENIYIIMMLVTTIWLGGIGFLDDYIKVFKKNKEGLAGKFKITGQVTLALFIGWTMYFNDNIIIRQEVKLPVIYDVPVKFHMRDNVPVYTQDIKSTITTLPFYKNNEFDYSKVLKFTGEGYQQYALVVFLLFVILIITAVSNGANITDGIDGLATGTSAIIGVTLAILAYVSGNTLIADYLNIMYIPNSGELVIFAGAFVGACVGFLWYNSYPAQVFMGDTGSLAIGGIIAVFAIMIRKELMLPVLCGVFLMENMSVIMQVSYFKYTKRRFGEGRRIFLMSPLHHHYQKKGYHEAKIVTRFWIICIMLAIISVITLKLR</sequence>
<evidence type="ECO:0000256" key="1">
    <source>
        <dbReference type="ARBA" id="ARBA00004141"/>
    </source>
</evidence>
<evidence type="ECO:0000256" key="10">
    <source>
        <dbReference type="ARBA" id="ARBA00023306"/>
    </source>
</evidence>
<comment type="subcellular location">
    <subcellularLocation>
        <location evidence="12">Cell membrane</location>
        <topology evidence="12">Multi-pass membrane protein</topology>
    </subcellularLocation>
    <subcellularLocation>
        <location evidence="1">Membrane</location>
        <topology evidence="1">Multi-pass membrane protein</topology>
    </subcellularLocation>
</comment>
<dbReference type="GO" id="GO:0046872">
    <property type="term" value="F:metal ion binding"/>
    <property type="evidence" value="ECO:0007669"/>
    <property type="project" value="UniProtKB-KW"/>
</dbReference>
<feature type="transmembrane region" description="Helical" evidence="12">
    <location>
        <begin position="20"/>
        <end position="43"/>
    </location>
</feature>
<feature type="transmembrane region" description="Helical" evidence="12">
    <location>
        <begin position="337"/>
        <end position="360"/>
    </location>
</feature>
<accession>A0A367GLG8</accession>
<dbReference type="GO" id="GO:0008963">
    <property type="term" value="F:phospho-N-acetylmuramoyl-pentapeptide-transferase activity"/>
    <property type="evidence" value="ECO:0007669"/>
    <property type="project" value="UniProtKB-UniRule"/>
</dbReference>
<dbReference type="GO" id="GO:0009252">
    <property type="term" value="P:peptidoglycan biosynthetic process"/>
    <property type="evidence" value="ECO:0007669"/>
    <property type="project" value="UniProtKB-UniRule"/>
</dbReference>
<dbReference type="Pfam" id="PF10555">
    <property type="entry name" value="MraY_sig1"/>
    <property type="match status" value="1"/>
</dbReference>
<feature type="transmembrane region" description="Helical" evidence="12">
    <location>
        <begin position="75"/>
        <end position="92"/>
    </location>
</feature>
<evidence type="ECO:0000256" key="11">
    <source>
        <dbReference type="ARBA" id="ARBA00023316"/>
    </source>
</evidence>
<feature type="transmembrane region" description="Helical" evidence="12">
    <location>
        <begin position="98"/>
        <end position="116"/>
    </location>
</feature>
<keyword evidence="10 12" id="KW-0131">Cell cycle</keyword>
<organism evidence="15 16">
    <name type="scientific">Mucilaginibacter hurinus</name>
    <dbReference type="NCBI Taxonomy" id="2201324"/>
    <lineage>
        <taxon>Bacteria</taxon>
        <taxon>Pseudomonadati</taxon>
        <taxon>Bacteroidota</taxon>
        <taxon>Sphingobacteriia</taxon>
        <taxon>Sphingobacteriales</taxon>
        <taxon>Sphingobacteriaceae</taxon>
        <taxon>Mucilaginibacter</taxon>
    </lineage>
</organism>
<keyword evidence="12 14" id="KW-0479">Metal-binding</keyword>
<evidence type="ECO:0000256" key="14">
    <source>
        <dbReference type="PIRSR" id="PIRSR600715-1"/>
    </source>
</evidence>
<evidence type="ECO:0000256" key="4">
    <source>
        <dbReference type="ARBA" id="ARBA00022679"/>
    </source>
</evidence>
<comment type="caution">
    <text evidence="15">The sequence shown here is derived from an EMBL/GenBank/DDBJ whole genome shotgun (WGS) entry which is preliminary data.</text>
</comment>
<dbReference type="PANTHER" id="PTHR22926">
    <property type="entry name" value="PHOSPHO-N-ACETYLMURAMOYL-PENTAPEPTIDE-TRANSFERASE"/>
    <property type="match status" value="1"/>
</dbReference>
<evidence type="ECO:0000256" key="2">
    <source>
        <dbReference type="ARBA" id="ARBA00005583"/>
    </source>
</evidence>
<dbReference type="InterPro" id="IPR018480">
    <property type="entry name" value="PNAcMuramoyl-5peptid_Trfase_CS"/>
</dbReference>
<proteinExistence type="inferred from homology"/>
<dbReference type="EC" id="2.7.8.13" evidence="12 13"/>
<keyword evidence="4 12" id="KW-0808">Transferase</keyword>